<dbReference type="InterPro" id="IPR056743">
    <property type="entry name" value="TRM5-TYW2-like_MTfase"/>
</dbReference>
<dbReference type="SUPFAM" id="SSF53335">
    <property type="entry name" value="S-adenosyl-L-methionine-dependent methyltransferases"/>
    <property type="match status" value="1"/>
</dbReference>
<feature type="binding site" evidence="10">
    <location>
        <begin position="342"/>
        <end position="343"/>
    </location>
    <ligand>
        <name>S-adenosyl-L-methionine</name>
        <dbReference type="ChEBI" id="CHEBI:59789"/>
    </ligand>
</feature>
<keyword evidence="5 10" id="KW-0949">S-adenosyl-L-methionine</keyword>
<keyword evidence="6 10" id="KW-0819">tRNA processing</keyword>
<dbReference type="InterPro" id="IPR025792">
    <property type="entry name" value="tRNA_Gua_MeTrfase_euk"/>
</dbReference>
<evidence type="ECO:0000256" key="11">
    <source>
        <dbReference type="SAM" id="MobiDB-lite"/>
    </source>
</evidence>
<keyword evidence="2 10" id="KW-0963">Cytoplasm</keyword>
<comment type="similarity">
    <text evidence="1">Belongs to the class I-like SAM-binding methyltransferase superfamily. TRM5/TYW2 family.</text>
</comment>
<dbReference type="PANTHER" id="PTHR23245">
    <property type="entry name" value="TRNA METHYLTRANSFERASE"/>
    <property type="match status" value="1"/>
</dbReference>
<feature type="domain" description="SAM-dependent methyltransferase TRM5/TYW2-type" evidence="12">
    <location>
        <begin position="185"/>
        <end position="566"/>
    </location>
</feature>
<dbReference type="GO" id="GO:0002939">
    <property type="term" value="P:tRNA N1-guanine methylation"/>
    <property type="evidence" value="ECO:0007669"/>
    <property type="project" value="TreeGrafter"/>
</dbReference>
<keyword evidence="3 10" id="KW-0489">Methyltransferase</keyword>
<evidence type="ECO:0000256" key="7">
    <source>
        <dbReference type="ARBA" id="ARBA00023128"/>
    </source>
</evidence>
<keyword evidence="14" id="KW-1185">Reference proteome</keyword>
<dbReference type="InterPro" id="IPR056744">
    <property type="entry name" value="TRM5/TYW2-like_N"/>
</dbReference>
<dbReference type="Pfam" id="PF25133">
    <property type="entry name" value="TYW2_N_2"/>
    <property type="match status" value="1"/>
</dbReference>
<feature type="binding site" evidence="10">
    <location>
        <begin position="314"/>
        <end position="315"/>
    </location>
    <ligand>
        <name>S-adenosyl-L-methionine</name>
        <dbReference type="ChEBI" id="CHEBI:59789"/>
    </ligand>
</feature>
<feature type="binding site" evidence="10">
    <location>
        <position position="425"/>
    </location>
    <ligand>
        <name>S-adenosyl-L-methionine</name>
        <dbReference type="ChEBI" id="CHEBI:59789"/>
    </ligand>
</feature>
<comment type="subunit">
    <text evidence="10">Monomer.</text>
</comment>
<dbReference type="GeneID" id="28896167"/>
<dbReference type="GO" id="GO:0005759">
    <property type="term" value="C:mitochondrial matrix"/>
    <property type="evidence" value="ECO:0007669"/>
    <property type="project" value="UniProtKB-SubCell"/>
</dbReference>
<dbReference type="RefSeq" id="XP_018189302.1">
    <property type="nucleotide sequence ID" value="XM_018331030.1"/>
</dbReference>
<dbReference type="EC" id="2.1.1.228" evidence="10"/>
<feature type="compositionally biased region" description="Basic and acidic residues" evidence="11">
    <location>
        <begin position="26"/>
        <end position="51"/>
    </location>
</feature>
<evidence type="ECO:0000256" key="4">
    <source>
        <dbReference type="ARBA" id="ARBA00022679"/>
    </source>
</evidence>
<dbReference type="InParanoid" id="A0A161TD44"/>
<dbReference type="FunFam" id="3.30.300.110:FF:000001">
    <property type="entry name" value="tRNA (guanine(37)-N1)-methyltransferase"/>
    <property type="match status" value="1"/>
</dbReference>
<keyword evidence="7 10" id="KW-0496">Mitochondrion</keyword>
<evidence type="ECO:0000313" key="13">
    <source>
        <dbReference type="EMBL" id="KZF23747.1"/>
    </source>
</evidence>
<evidence type="ECO:0000256" key="2">
    <source>
        <dbReference type="ARBA" id="ARBA00022490"/>
    </source>
</evidence>
<comment type="function">
    <text evidence="10">Specifically methylates the N1 position of guanosine-37 in various cytoplasmic and mitochondrial tRNAs. Methylation is not dependent on the nature of the nucleoside 5' of the target nucleoside. This is the first step in the biosynthesis of wybutosine (yW), a modified base adjacent to the anticodon of tRNAs and required for accurate decoding.</text>
</comment>
<accession>A0A161TD44</accession>
<feature type="binding site" evidence="10">
    <location>
        <position position="276"/>
    </location>
    <ligand>
        <name>S-adenosyl-L-methionine</name>
        <dbReference type="ChEBI" id="CHEBI:59789"/>
    </ligand>
</feature>
<dbReference type="Pfam" id="PF02475">
    <property type="entry name" value="TRM5-TYW2_MTfase"/>
    <property type="match status" value="1"/>
</dbReference>
<organism evidence="13 14">
    <name type="scientific">Xylona heveae (strain CBS 132557 / TC161)</name>
    <dbReference type="NCBI Taxonomy" id="1328760"/>
    <lineage>
        <taxon>Eukaryota</taxon>
        <taxon>Fungi</taxon>
        <taxon>Dikarya</taxon>
        <taxon>Ascomycota</taxon>
        <taxon>Pezizomycotina</taxon>
        <taxon>Xylonomycetes</taxon>
        <taxon>Xylonales</taxon>
        <taxon>Xylonaceae</taxon>
        <taxon>Xylona</taxon>
    </lineage>
</organism>
<dbReference type="PROSITE" id="PS51684">
    <property type="entry name" value="SAM_MT_TRM5_TYW2"/>
    <property type="match status" value="1"/>
</dbReference>
<dbReference type="InterPro" id="IPR029063">
    <property type="entry name" value="SAM-dependent_MTases_sf"/>
</dbReference>
<evidence type="ECO:0000256" key="5">
    <source>
        <dbReference type="ARBA" id="ARBA00022691"/>
    </source>
</evidence>
<feature type="compositionally biased region" description="Basic and acidic residues" evidence="11">
    <location>
        <begin position="1"/>
        <end position="13"/>
    </location>
</feature>
<dbReference type="Gene3D" id="3.30.300.110">
    <property type="entry name" value="Met-10+ protein-like domains"/>
    <property type="match status" value="1"/>
</dbReference>
<comment type="subcellular location">
    <subcellularLocation>
        <location evidence="10">Mitochondrion matrix</location>
    </subcellularLocation>
    <subcellularLocation>
        <location evidence="10">Nucleus</location>
    </subcellularLocation>
    <subcellularLocation>
        <location evidence="10">Cytoplasm</location>
    </subcellularLocation>
    <text evidence="10">Predominantly in the mitochondria and in the nucleus.</text>
</comment>
<feature type="compositionally biased region" description="Low complexity" evidence="11">
    <location>
        <begin position="379"/>
        <end position="396"/>
    </location>
</feature>
<sequence length="573" mass="62421">MSAPPEKKQKPEQPDSQTATSPSETIQKKSTETFDGTAEKSTREVPREEMFRPPINRAMRVLDRPFFRKTVPLSAARVLENRNIAKCRSALEKSREALQLDRITIIRPDPEPEIAAQGKKCLLLEPEVRHNDASTWGPVLTELAQAESVRVIPYNLELEYEYWTYHDIMTSILPEDEQDELPTGFSIVGHVAHLNLRPAYLPYKHLIASVLVDKNPSVRTVINKTDDVGTVSEYRTFSYELLAGDPSLDVVVKEGDCTFHFDYSAVYWNSRLNTEHRRLVESFAPGSAVCDVMAGVGPFAVPAGKRGVFVWANDLNPASYASLSDAIARNKVSPYVRAFCGDGMEFIRSSAQQLLQAAQDPQSDVVIMSKPPRRSELKAASAASSAGSAGSKANAGSGTGPVVPQPPKEIKRIKLPRTFQHYVMNLPATATSFLPAFIGVYAGHEDLFEPDPSSSSSSPLSSTSGAAAAATSGAAAADAATAPSTAQLPMIHVHCFSTKSDDNQDAYVKIAAELSAQLGHAFVAPKGRVLEGGASPVSERDELVIHDVRDVAPQKRMFCASFRLPREVAFRKV</sequence>
<dbReference type="Gene3D" id="3.40.50.150">
    <property type="entry name" value="Vaccinia Virus protein VP39"/>
    <property type="match status" value="1"/>
</dbReference>
<dbReference type="InterPro" id="IPR030382">
    <property type="entry name" value="MeTrfase_TRM5/TYW2"/>
</dbReference>
<evidence type="ECO:0000256" key="6">
    <source>
        <dbReference type="ARBA" id="ARBA00022694"/>
    </source>
</evidence>
<protein>
    <recommendedName>
        <fullName evidence="10">tRNA (guanine(37)-N1)-methyltransferase</fullName>
        <ecNumber evidence="10">2.1.1.228</ecNumber>
    </recommendedName>
    <alternativeName>
        <fullName evidence="10">M1G-methyltransferase</fullName>
    </alternativeName>
    <alternativeName>
        <fullName evidence="10">tRNA [GM37] methyltransferase</fullName>
    </alternativeName>
    <alternativeName>
        <fullName evidence="10">tRNA methyltransferase 5</fullName>
    </alternativeName>
</protein>
<dbReference type="GO" id="GO:0005634">
    <property type="term" value="C:nucleus"/>
    <property type="evidence" value="ECO:0007669"/>
    <property type="project" value="UniProtKB-SubCell"/>
</dbReference>
<feature type="region of interest" description="Disordered" evidence="11">
    <location>
        <begin position="377"/>
        <end position="408"/>
    </location>
</feature>
<name>A0A161TD44_XYLHT</name>
<dbReference type="STRING" id="1328760.A0A161TD44"/>
<dbReference type="OMA" id="VGSHSQF"/>
<evidence type="ECO:0000256" key="10">
    <source>
        <dbReference type="HAMAP-Rule" id="MF_03152"/>
    </source>
</evidence>
<evidence type="ECO:0000313" key="14">
    <source>
        <dbReference type="Proteomes" id="UP000076632"/>
    </source>
</evidence>
<dbReference type="HAMAP" id="MF_03152">
    <property type="entry name" value="TRM5"/>
    <property type="match status" value="1"/>
</dbReference>
<feature type="region of interest" description="Disordered" evidence="11">
    <location>
        <begin position="1"/>
        <end position="51"/>
    </location>
</feature>
<dbReference type="PANTHER" id="PTHR23245:SF36">
    <property type="entry name" value="TRNA (GUANINE(37)-N1)-METHYLTRANSFERASE"/>
    <property type="match status" value="1"/>
</dbReference>
<evidence type="ECO:0000256" key="1">
    <source>
        <dbReference type="ARBA" id="ARBA00009775"/>
    </source>
</evidence>
<dbReference type="GO" id="GO:0052906">
    <property type="term" value="F:tRNA (guanine(37)-N1)-methyltransferase activity"/>
    <property type="evidence" value="ECO:0007669"/>
    <property type="project" value="UniProtKB-UniRule"/>
</dbReference>
<reference evidence="13 14" key="1">
    <citation type="journal article" date="2016" name="Fungal Biol.">
        <title>The genome of Xylona heveae provides a window into fungal endophytism.</title>
        <authorList>
            <person name="Gazis R."/>
            <person name="Kuo A."/>
            <person name="Riley R."/>
            <person name="LaButti K."/>
            <person name="Lipzen A."/>
            <person name="Lin J."/>
            <person name="Amirebrahimi M."/>
            <person name="Hesse C.N."/>
            <person name="Spatafora J.W."/>
            <person name="Henrissat B."/>
            <person name="Hainaut M."/>
            <person name="Grigoriev I.V."/>
            <person name="Hibbett D.S."/>
        </authorList>
    </citation>
    <scope>NUCLEOTIDE SEQUENCE [LARGE SCALE GENOMIC DNA]</scope>
    <source>
        <strain evidence="13 14">TC161</strain>
    </source>
</reference>
<evidence type="ECO:0000256" key="3">
    <source>
        <dbReference type="ARBA" id="ARBA00022603"/>
    </source>
</evidence>
<dbReference type="Proteomes" id="UP000076632">
    <property type="component" value="Unassembled WGS sequence"/>
</dbReference>
<dbReference type="OrthoDB" id="408788at2759"/>
<evidence type="ECO:0000256" key="9">
    <source>
        <dbReference type="ARBA" id="ARBA00047783"/>
    </source>
</evidence>
<proteinExistence type="inferred from homology"/>
<dbReference type="FunCoup" id="A0A161TD44">
    <property type="interactions" value="1079"/>
</dbReference>
<keyword evidence="8 10" id="KW-0539">Nucleus</keyword>
<evidence type="ECO:0000256" key="8">
    <source>
        <dbReference type="ARBA" id="ARBA00023242"/>
    </source>
</evidence>
<dbReference type="AlphaFoldDB" id="A0A161TD44"/>
<comment type="catalytic activity">
    <reaction evidence="9 10">
        <text>guanosine(37) in tRNA + S-adenosyl-L-methionine = N(1)-methylguanosine(37) in tRNA + S-adenosyl-L-homocysteine + H(+)</text>
        <dbReference type="Rhea" id="RHEA:36899"/>
        <dbReference type="Rhea" id="RHEA-COMP:10145"/>
        <dbReference type="Rhea" id="RHEA-COMP:10147"/>
        <dbReference type="ChEBI" id="CHEBI:15378"/>
        <dbReference type="ChEBI" id="CHEBI:57856"/>
        <dbReference type="ChEBI" id="CHEBI:59789"/>
        <dbReference type="ChEBI" id="CHEBI:73542"/>
        <dbReference type="ChEBI" id="CHEBI:74269"/>
        <dbReference type="EC" id="2.1.1.228"/>
    </reaction>
</comment>
<feature type="compositionally biased region" description="Polar residues" evidence="11">
    <location>
        <begin position="15"/>
        <end position="25"/>
    </location>
</feature>
<comment type="similarity">
    <text evidence="10">Belongs to the TRM5 / TYW2 family.</text>
</comment>
<evidence type="ECO:0000259" key="12">
    <source>
        <dbReference type="PROSITE" id="PS51684"/>
    </source>
</evidence>
<dbReference type="GO" id="GO:0070901">
    <property type="term" value="P:mitochondrial tRNA methylation"/>
    <property type="evidence" value="ECO:0007669"/>
    <property type="project" value="UniProtKB-ARBA"/>
</dbReference>
<keyword evidence="4 10" id="KW-0808">Transferase</keyword>
<gene>
    <name evidence="10" type="primary">TRM5</name>
    <name evidence="13" type="ORF">L228DRAFT_238268</name>
</gene>
<dbReference type="EMBL" id="KV407457">
    <property type="protein sequence ID" value="KZF23747.1"/>
    <property type="molecule type" value="Genomic_DNA"/>
</dbReference>